<evidence type="ECO:0008006" key="3">
    <source>
        <dbReference type="Google" id="ProtNLM"/>
    </source>
</evidence>
<comment type="caution">
    <text evidence="1">The sequence shown here is derived from an EMBL/GenBank/DDBJ whole genome shotgun (WGS) entry which is preliminary data.</text>
</comment>
<gene>
    <name evidence="1" type="ORF">DO97_10920</name>
</gene>
<sequence>MSEDKPPDKDDFLNPRSRYYGEFSPQNLVFNANLQEFANKVGLICALETGGKVSSQEAFEQIKALWKNLKSSRKGLKIDPPLPDDAV</sequence>
<reference evidence="1 2" key="1">
    <citation type="journal article" date="2014" name="Mol. Ecol.">
        <title>Evolution of Synechococcus.</title>
        <authorList>
            <person name="Dvorak P."/>
            <person name="Casamatta D."/>
            <person name="Hasler P."/>
            <person name="Poulickova A."/>
            <person name="Ondrej V."/>
            <person name="Sanges R."/>
        </authorList>
    </citation>
    <scope>NUCLEOTIDE SEQUENCE [LARGE SCALE GENOMIC DNA]</scope>
    <source>
        <strain evidence="1 2">CAUP A 1101</strain>
    </source>
</reference>
<proteinExistence type="predicted"/>
<dbReference type="STRING" id="1497020.DO97_10920"/>
<evidence type="ECO:0000313" key="2">
    <source>
        <dbReference type="Proteomes" id="UP000030170"/>
    </source>
</evidence>
<evidence type="ECO:0000313" key="1">
    <source>
        <dbReference type="EMBL" id="KGF72259.1"/>
    </source>
</evidence>
<organism evidence="1 2">
    <name type="scientific">Neosynechococcus sphagnicola sy1</name>
    <dbReference type="NCBI Taxonomy" id="1497020"/>
    <lineage>
        <taxon>Bacteria</taxon>
        <taxon>Bacillati</taxon>
        <taxon>Cyanobacteriota</taxon>
        <taxon>Cyanophyceae</taxon>
        <taxon>Neosynechococcales</taxon>
        <taxon>Neosynechococcaceae</taxon>
        <taxon>Neosynechococcus</taxon>
    </lineage>
</organism>
<dbReference type="EMBL" id="JJML01000031">
    <property type="protein sequence ID" value="KGF72259.1"/>
    <property type="molecule type" value="Genomic_DNA"/>
</dbReference>
<dbReference type="Proteomes" id="UP000030170">
    <property type="component" value="Unassembled WGS sequence"/>
</dbReference>
<dbReference type="InterPro" id="IPR055643">
    <property type="entry name" value="DUF7219"/>
</dbReference>
<accession>A0A098TJE9</accession>
<protein>
    <recommendedName>
        <fullName evidence="3">Isopropylmalate/homocitrate/citramalate synthase</fullName>
    </recommendedName>
</protein>
<name>A0A098TJE9_9CYAN</name>
<dbReference type="Pfam" id="PF23856">
    <property type="entry name" value="DUF7219"/>
    <property type="match status" value="1"/>
</dbReference>
<dbReference type="RefSeq" id="WP_036534324.1">
    <property type="nucleotide sequence ID" value="NZ_JJML01000031.1"/>
</dbReference>
<keyword evidence="2" id="KW-1185">Reference proteome</keyword>
<dbReference type="OrthoDB" id="426986at2"/>
<dbReference type="AlphaFoldDB" id="A0A098TJE9"/>